<evidence type="ECO:0000313" key="4">
    <source>
        <dbReference type="Proteomes" id="UP000176751"/>
    </source>
</evidence>
<keyword evidence="2" id="KW-0472">Membrane</keyword>
<name>A0A1F5HBB8_9BACT</name>
<reference evidence="3 4" key="1">
    <citation type="journal article" date="2016" name="Nat. Commun.">
        <title>Thousands of microbial genomes shed light on interconnected biogeochemical processes in an aquifer system.</title>
        <authorList>
            <person name="Anantharaman K."/>
            <person name="Brown C.T."/>
            <person name="Hug L.A."/>
            <person name="Sharon I."/>
            <person name="Castelle C.J."/>
            <person name="Probst A.J."/>
            <person name="Thomas B.C."/>
            <person name="Singh A."/>
            <person name="Wilkins M.J."/>
            <person name="Karaoz U."/>
            <person name="Brodie E.L."/>
            <person name="Williams K.H."/>
            <person name="Hubbard S.S."/>
            <person name="Banfield J.F."/>
        </authorList>
    </citation>
    <scope>NUCLEOTIDE SEQUENCE [LARGE SCALE GENOMIC DNA]</scope>
</reference>
<evidence type="ECO:0000256" key="1">
    <source>
        <dbReference type="SAM" id="MobiDB-lite"/>
    </source>
</evidence>
<organism evidence="3 4">
    <name type="scientific">Candidatus Curtissbacteria bacterium RIFOXYA1_FULL_41_14</name>
    <dbReference type="NCBI Taxonomy" id="1797737"/>
    <lineage>
        <taxon>Bacteria</taxon>
        <taxon>Candidatus Curtissiibacteriota</taxon>
    </lineage>
</organism>
<keyword evidence="2" id="KW-0812">Transmembrane</keyword>
<feature type="transmembrane region" description="Helical" evidence="2">
    <location>
        <begin position="9"/>
        <end position="32"/>
    </location>
</feature>
<dbReference type="STRING" id="1797737.A2196_04245"/>
<accession>A0A1F5HBB8</accession>
<comment type="caution">
    <text evidence="3">The sequence shown here is derived from an EMBL/GenBank/DDBJ whole genome shotgun (WGS) entry which is preliminary data.</text>
</comment>
<dbReference type="AlphaFoldDB" id="A0A1F5HBB8"/>
<evidence type="ECO:0000256" key="2">
    <source>
        <dbReference type="SAM" id="Phobius"/>
    </source>
</evidence>
<proteinExistence type="predicted"/>
<sequence length="222" mass="24396">MEQPLLSRILAKIGIAILAVALADLLFVNYWLIKTENLKGEPVSENGIQLSRVIDPKSESSPLSLPSSSPSPTKSSSAQPSPIVKTETVIEKQTQTIIQTAQKELFIPIGSGFTKSNSYEDLAGLEVTIDTSKYSAIDSIVFEASLWVEDGNGKMYAQLYNWTDKHPVWLSEITTVSAKGILTTSQKINLEKGSRVYKIQAKTDLTNFAAHVENARIKITLR</sequence>
<dbReference type="EMBL" id="MFCA01000028">
    <property type="protein sequence ID" value="OGE01335.1"/>
    <property type="molecule type" value="Genomic_DNA"/>
</dbReference>
<feature type="compositionally biased region" description="Low complexity" evidence="1">
    <location>
        <begin position="59"/>
        <end position="83"/>
    </location>
</feature>
<feature type="region of interest" description="Disordered" evidence="1">
    <location>
        <begin position="57"/>
        <end position="83"/>
    </location>
</feature>
<keyword evidence="2" id="KW-1133">Transmembrane helix</keyword>
<gene>
    <name evidence="3" type="ORF">A2196_04245</name>
</gene>
<dbReference type="Proteomes" id="UP000176751">
    <property type="component" value="Unassembled WGS sequence"/>
</dbReference>
<protein>
    <submittedName>
        <fullName evidence="3">Uncharacterized protein</fullName>
    </submittedName>
</protein>
<evidence type="ECO:0000313" key="3">
    <source>
        <dbReference type="EMBL" id="OGE01335.1"/>
    </source>
</evidence>